<evidence type="ECO:0000259" key="1">
    <source>
        <dbReference type="PROSITE" id="PS51340"/>
    </source>
</evidence>
<dbReference type="InterPro" id="IPR005302">
    <property type="entry name" value="MoCF_Sase_C"/>
</dbReference>
<accession>A0A511ZCQ1</accession>
<evidence type="ECO:0000313" key="2">
    <source>
        <dbReference type="EMBL" id="GEN85225.1"/>
    </source>
</evidence>
<sequence length="232" mass="26353">MQKVGMINLIELKNFSIGRPKPMKYGDGKEITTGIRKETVEEAFLTTEGFRGDGVGDLRFHGGPDRAVCVYPFEHYKQWEEEFGQPLAPSSFGENITVTNMLEADIHIGDIFQLGESVIQVTQGRIPCSTITKRTNLPFLLKRMVETGFTGYLCRVLEEGTVRRDSKITLIEQHPQQVSILFANEIYFRAPKDIEGMQKILDVAQLAEEWREPLEKRLHKLVNVGAVQKVEN</sequence>
<reference evidence="2 3" key="1">
    <citation type="submission" date="2019-07" db="EMBL/GenBank/DDBJ databases">
        <title>Whole genome shotgun sequence of Sporosarcina luteola NBRC 105378.</title>
        <authorList>
            <person name="Hosoyama A."/>
            <person name="Uohara A."/>
            <person name="Ohji S."/>
            <person name="Ichikawa N."/>
        </authorList>
    </citation>
    <scope>NUCLEOTIDE SEQUENCE [LARGE SCALE GENOMIC DNA]</scope>
    <source>
        <strain evidence="2 3">NBRC 105378</strain>
    </source>
</reference>
<feature type="domain" description="MOSC" evidence="1">
    <location>
        <begin position="37"/>
        <end position="171"/>
    </location>
</feature>
<gene>
    <name evidence="2" type="ORF">SLU01_35370</name>
</gene>
<dbReference type="AlphaFoldDB" id="A0A511ZCQ1"/>
<dbReference type="PANTHER" id="PTHR30212:SF2">
    <property type="entry name" value="PROTEIN YIIM"/>
    <property type="match status" value="1"/>
</dbReference>
<dbReference type="InterPro" id="IPR052353">
    <property type="entry name" value="Benzoxazolinone_Detox_Enz"/>
</dbReference>
<evidence type="ECO:0000313" key="3">
    <source>
        <dbReference type="Proteomes" id="UP000321901"/>
    </source>
</evidence>
<dbReference type="GO" id="GO:0030151">
    <property type="term" value="F:molybdenum ion binding"/>
    <property type="evidence" value="ECO:0007669"/>
    <property type="project" value="InterPro"/>
</dbReference>
<dbReference type="GO" id="GO:0030170">
    <property type="term" value="F:pyridoxal phosphate binding"/>
    <property type="evidence" value="ECO:0007669"/>
    <property type="project" value="InterPro"/>
</dbReference>
<comment type="caution">
    <text evidence="2">The sequence shown here is derived from an EMBL/GenBank/DDBJ whole genome shotgun (WGS) entry which is preliminary data.</text>
</comment>
<proteinExistence type="predicted"/>
<name>A0A511ZCQ1_9BACL</name>
<dbReference type="PROSITE" id="PS51340">
    <property type="entry name" value="MOSC"/>
    <property type="match status" value="1"/>
</dbReference>
<dbReference type="Proteomes" id="UP000321901">
    <property type="component" value="Unassembled WGS sequence"/>
</dbReference>
<dbReference type="SUPFAM" id="SSF50800">
    <property type="entry name" value="PK beta-barrel domain-like"/>
    <property type="match status" value="1"/>
</dbReference>
<dbReference type="Pfam" id="PF03475">
    <property type="entry name" value="YiiM_3-alpha"/>
    <property type="match status" value="1"/>
</dbReference>
<keyword evidence="3" id="KW-1185">Reference proteome</keyword>
<dbReference type="GO" id="GO:0003824">
    <property type="term" value="F:catalytic activity"/>
    <property type="evidence" value="ECO:0007669"/>
    <property type="project" value="InterPro"/>
</dbReference>
<dbReference type="PANTHER" id="PTHR30212">
    <property type="entry name" value="PROTEIN YIIM"/>
    <property type="match status" value="1"/>
</dbReference>
<organism evidence="2 3">
    <name type="scientific">Sporosarcina luteola</name>
    <dbReference type="NCBI Taxonomy" id="582850"/>
    <lineage>
        <taxon>Bacteria</taxon>
        <taxon>Bacillati</taxon>
        <taxon>Bacillota</taxon>
        <taxon>Bacilli</taxon>
        <taxon>Bacillales</taxon>
        <taxon>Caryophanaceae</taxon>
        <taxon>Sporosarcina</taxon>
    </lineage>
</organism>
<protein>
    <submittedName>
        <fullName evidence="2">Sulfurase</fullName>
    </submittedName>
</protein>
<dbReference type="EMBL" id="BJYL01000068">
    <property type="protein sequence ID" value="GEN85225.1"/>
    <property type="molecule type" value="Genomic_DNA"/>
</dbReference>
<dbReference type="Pfam" id="PF03473">
    <property type="entry name" value="MOSC"/>
    <property type="match status" value="1"/>
</dbReference>
<dbReference type="Gene3D" id="2.40.33.20">
    <property type="entry name" value="PK beta-barrel domain-like"/>
    <property type="match status" value="1"/>
</dbReference>
<dbReference type="InterPro" id="IPR005163">
    <property type="entry name" value="Tri_helical_YiiM-like"/>
</dbReference>
<dbReference type="InterPro" id="IPR011037">
    <property type="entry name" value="Pyrv_Knase-like_insert_dom_sf"/>
</dbReference>